<dbReference type="EC" id="3.1.3.1" evidence="2 11"/>
<dbReference type="Proteomes" id="UP001214603">
    <property type="component" value="Chromosome 2"/>
</dbReference>
<feature type="binding site" evidence="9">
    <location>
        <position position="34"/>
    </location>
    <ligand>
        <name>Zn(2+)</name>
        <dbReference type="ChEBI" id="CHEBI:29105"/>
        <label>2</label>
    </ligand>
</feature>
<proteinExistence type="inferred from homology"/>
<gene>
    <name evidence="13" type="ORF">MOBT1_001733</name>
</gene>
<dbReference type="SUPFAM" id="SSF53649">
    <property type="entry name" value="Alkaline phosphatase-like"/>
    <property type="match status" value="1"/>
</dbReference>
<dbReference type="EMBL" id="CP119935">
    <property type="protein sequence ID" value="WFD03044.1"/>
    <property type="molecule type" value="Genomic_DNA"/>
</dbReference>
<dbReference type="GO" id="GO:0000329">
    <property type="term" value="C:fungal-type vacuole membrane"/>
    <property type="evidence" value="ECO:0007669"/>
    <property type="project" value="TreeGrafter"/>
</dbReference>
<keyword evidence="4 9" id="KW-0479">Metal-binding</keyword>
<dbReference type="AlphaFoldDB" id="A0AAF0E1V9"/>
<keyword evidence="3" id="KW-0597">Phosphoprotein</keyword>
<keyword evidence="14" id="KW-1185">Reference proteome</keyword>
<dbReference type="SMART" id="SM00098">
    <property type="entry name" value="alkPPc"/>
    <property type="match status" value="1"/>
</dbReference>
<comment type="cofactor">
    <cofactor evidence="9">
        <name>Zn(2+)</name>
        <dbReference type="ChEBI" id="CHEBI:29105"/>
    </cofactor>
    <text evidence="9">Binds 2 Zn(2+) ions.</text>
</comment>
<feature type="binding site" evidence="9">
    <location>
        <position position="275"/>
    </location>
    <ligand>
        <name>Zn(2+)</name>
        <dbReference type="ChEBI" id="CHEBI:29105"/>
        <label>2</label>
    </ligand>
</feature>
<evidence type="ECO:0000256" key="1">
    <source>
        <dbReference type="ARBA" id="ARBA00005984"/>
    </source>
</evidence>
<feature type="binding site" evidence="9">
    <location>
        <position position="34"/>
    </location>
    <ligand>
        <name>Mg(2+)</name>
        <dbReference type="ChEBI" id="CHEBI:18420"/>
    </ligand>
</feature>
<evidence type="ECO:0000256" key="8">
    <source>
        <dbReference type="PIRSR" id="PIRSR601952-1"/>
    </source>
</evidence>
<evidence type="ECO:0000313" key="14">
    <source>
        <dbReference type="Proteomes" id="UP001214603"/>
    </source>
</evidence>
<evidence type="ECO:0000256" key="4">
    <source>
        <dbReference type="ARBA" id="ARBA00022723"/>
    </source>
</evidence>
<dbReference type="Gene3D" id="3.40.720.10">
    <property type="entry name" value="Alkaline Phosphatase, subunit A"/>
    <property type="match status" value="1"/>
</dbReference>
<evidence type="ECO:0000256" key="10">
    <source>
        <dbReference type="RuleBase" id="RU003946"/>
    </source>
</evidence>
<dbReference type="Pfam" id="PF00245">
    <property type="entry name" value="Alk_phosphatase"/>
    <property type="match status" value="1"/>
</dbReference>
<dbReference type="GO" id="GO:0004035">
    <property type="term" value="F:alkaline phosphatase activity"/>
    <property type="evidence" value="ECO:0007669"/>
    <property type="project" value="UniProtKB-EC"/>
</dbReference>
<sequence>MIAKAFLTLALVVCLVIGADAKQGKRSVIQLIADGFGPASETFAREFMQARNNVSWGTELVLDRHLVGSIRTRAVNTLVTDSAASATAYSCGVKSKNAYIGVDIDQKPCGTVLEAAKQAGLNTALVTTTRVTHATPASYSSHISDRDLENDIAVQQIGEYSLGRQLDLLWGGGRRHFLPKSSKDSKREDDRNLIEEAQNAGWTVALNRDDFDEFENGDNVKFPSLALFTNSHMSYEVDREQKKEPSLTEMTIAALNSLAKQDKPFFIMVEGGRVDHAGHNNDPIGHVYDILEYNRMFEAVAKWVDEHDKSSEGGDEYLVLSTADHECGGLTLADQRPEDEDGEYAWFPDQLFGAKHSTEYLSAMFLEESKNMTSSEKLKYMKETIVEENLGMHNVTDAEIKRAVELSRADDDGLALTIWLASIVNWRAHIGWTTTGHSGVDVNLYLHTKNQTEGFLRNFRANHENTWISKFTASFLDLDLQSVTDRLNNGSHYVAGHTSSNNSVPYDPYHAGPNRVVPSRLNLYQMSKRSKRSNKVYYSHVENTMHRRTLLG</sequence>
<feature type="active site" description="Phosphoserine intermediate" evidence="8">
    <location>
        <position position="82"/>
    </location>
</feature>
<dbReference type="InterPro" id="IPR018299">
    <property type="entry name" value="Alkaline_phosphatase_AS"/>
</dbReference>
<dbReference type="GO" id="GO:0046872">
    <property type="term" value="F:metal ion binding"/>
    <property type="evidence" value="ECO:0007669"/>
    <property type="project" value="UniProtKB-KW"/>
</dbReference>
<keyword evidence="12" id="KW-0732">Signal</keyword>
<dbReference type="Gene3D" id="1.10.60.40">
    <property type="match status" value="1"/>
</dbReference>
<feature type="binding site" evidence="9">
    <location>
        <position position="279"/>
    </location>
    <ligand>
        <name>Zn(2+)</name>
        <dbReference type="ChEBI" id="CHEBI:29105"/>
        <label>2</label>
    </ligand>
</feature>
<evidence type="ECO:0000256" key="6">
    <source>
        <dbReference type="ARBA" id="ARBA00022833"/>
    </source>
</evidence>
<evidence type="ECO:0000256" key="7">
    <source>
        <dbReference type="ARBA" id="ARBA00022842"/>
    </source>
</evidence>
<keyword evidence="6 9" id="KW-0862">Zinc</keyword>
<evidence type="ECO:0000256" key="3">
    <source>
        <dbReference type="ARBA" id="ARBA00022553"/>
    </source>
</evidence>
<feature type="chain" id="PRO_5041908237" description="Alkaline phosphatase" evidence="12">
    <location>
        <begin position="22"/>
        <end position="552"/>
    </location>
</feature>
<feature type="binding site" evidence="9">
    <location>
        <position position="135"/>
    </location>
    <ligand>
        <name>Mg(2+)</name>
        <dbReference type="ChEBI" id="CHEBI:18420"/>
    </ligand>
</feature>
<organism evidence="13 14">
    <name type="scientific">Malassezia obtusa</name>
    <dbReference type="NCBI Taxonomy" id="76774"/>
    <lineage>
        <taxon>Eukaryota</taxon>
        <taxon>Fungi</taxon>
        <taxon>Dikarya</taxon>
        <taxon>Basidiomycota</taxon>
        <taxon>Ustilaginomycotina</taxon>
        <taxon>Malasseziomycetes</taxon>
        <taxon>Malasseziales</taxon>
        <taxon>Malasseziaceae</taxon>
        <taxon>Malassezia</taxon>
    </lineage>
</organism>
<evidence type="ECO:0000256" key="12">
    <source>
        <dbReference type="SAM" id="SignalP"/>
    </source>
</evidence>
<evidence type="ECO:0000256" key="9">
    <source>
        <dbReference type="PIRSR" id="PIRSR601952-2"/>
    </source>
</evidence>
<feature type="binding site" evidence="9">
    <location>
        <position position="325"/>
    </location>
    <ligand>
        <name>Zn(2+)</name>
        <dbReference type="ChEBI" id="CHEBI:29105"/>
        <label>2</label>
    </ligand>
</feature>
<dbReference type="CDD" id="cd16012">
    <property type="entry name" value="ALP"/>
    <property type="match status" value="1"/>
</dbReference>
<name>A0AAF0E1V9_9BASI</name>
<evidence type="ECO:0000256" key="11">
    <source>
        <dbReference type="RuleBase" id="RU003947"/>
    </source>
</evidence>
<feature type="binding site" evidence="9">
    <location>
        <position position="133"/>
    </location>
    <ligand>
        <name>Mg(2+)</name>
        <dbReference type="ChEBI" id="CHEBI:18420"/>
    </ligand>
</feature>
<keyword evidence="7 9" id="KW-0460">Magnesium</keyword>
<evidence type="ECO:0000313" key="13">
    <source>
        <dbReference type="EMBL" id="WFD03044.1"/>
    </source>
</evidence>
<dbReference type="InterPro" id="IPR001952">
    <property type="entry name" value="Alkaline_phosphatase"/>
</dbReference>
<dbReference type="PANTHER" id="PTHR11596:SF5">
    <property type="entry name" value="ALKALINE PHOSPHATASE"/>
    <property type="match status" value="1"/>
</dbReference>
<dbReference type="InterPro" id="IPR017850">
    <property type="entry name" value="Alkaline_phosphatase_core_sf"/>
</dbReference>
<dbReference type="PANTHER" id="PTHR11596">
    <property type="entry name" value="ALKALINE PHOSPHATASE"/>
    <property type="match status" value="1"/>
</dbReference>
<reference evidence="13" key="1">
    <citation type="submission" date="2023-03" db="EMBL/GenBank/DDBJ databases">
        <title>Mating type loci evolution in Malassezia.</title>
        <authorList>
            <person name="Coelho M.A."/>
        </authorList>
    </citation>
    <scope>NUCLEOTIDE SEQUENCE</scope>
    <source>
        <strain evidence="13">CBS 7876</strain>
    </source>
</reference>
<feature type="binding site" evidence="9">
    <location>
        <position position="437"/>
    </location>
    <ligand>
        <name>Zn(2+)</name>
        <dbReference type="ChEBI" id="CHEBI:29105"/>
        <label>2</label>
    </ligand>
</feature>
<dbReference type="PROSITE" id="PS00123">
    <property type="entry name" value="ALKALINE_PHOSPHATASE"/>
    <property type="match status" value="1"/>
</dbReference>
<feature type="binding site" evidence="9">
    <location>
        <position position="270"/>
    </location>
    <ligand>
        <name>Mg(2+)</name>
        <dbReference type="ChEBI" id="CHEBI:18420"/>
    </ligand>
</feature>
<dbReference type="PRINTS" id="PR00113">
    <property type="entry name" value="ALKPHPHTASE"/>
</dbReference>
<comment type="similarity">
    <text evidence="1 10">Belongs to the alkaline phosphatase family.</text>
</comment>
<feature type="binding site" evidence="9">
    <location>
        <position position="324"/>
    </location>
    <ligand>
        <name>Zn(2+)</name>
        <dbReference type="ChEBI" id="CHEBI:29105"/>
        <label>2</label>
    </ligand>
</feature>
<comment type="catalytic activity">
    <reaction evidence="11">
        <text>a phosphate monoester + H2O = an alcohol + phosphate</text>
        <dbReference type="Rhea" id="RHEA:15017"/>
        <dbReference type="ChEBI" id="CHEBI:15377"/>
        <dbReference type="ChEBI" id="CHEBI:30879"/>
        <dbReference type="ChEBI" id="CHEBI:43474"/>
        <dbReference type="ChEBI" id="CHEBI:67140"/>
        <dbReference type="EC" id="3.1.3.1"/>
    </reaction>
</comment>
<protein>
    <recommendedName>
        <fullName evidence="2 11">Alkaline phosphatase</fullName>
        <ecNumber evidence="2 11">3.1.3.1</ecNumber>
    </recommendedName>
</protein>
<comment type="cofactor">
    <cofactor evidence="9">
        <name>Mg(2+)</name>
        <dbReference type="ChEBI" id="CHEBI:18420"/>
    </cofactor>
    <text evidence="9">Binds 1 Mg(2+) ion.</text>
</comment>
<evidence type="ECO:0000256" key="5">
    <source>
        <dbReference type="ARBA" id="ARBA00022801"/>
    </source>
</evidence>
<feature type="signal peptide" evidence="12">
    <location>
        <begin position="1"/>
        <end position="21"/>
    </location>
</feature>
<accession>A0AAF0E1V9</accession>
<keyword evidence="5 11" id="KW-0378">Hydrolase</keyword>
<evidence type="ECO:0000256" key="2">
    <source>
        <dbReference type="ARBA" id="ARBA00012647"/>
    </source>
</evidence>